<dbReference type="RefSeq" id="WP_354365445.1">
    <property type="nucleotide sequence ID" value="NZ_JBEPLO010000014.1"/>
</dbReference>
<dbReference type="Gene3D" id="3.10.20.310">
    <property type="entry name" value="membrane protein fhac"/>
    <property type="match status" value="1"/>
</dbReference>
<keyword evidence="5 9" id="KW-1133">Transmembrane helix</keyword>
<keyword evidence="3 11" id="KW-0132">Cell division</keyword>
<proteinExistence type="predicted"/>
<dbReference type="EMBL" id="JBEPLO010000014">
    <property type="protein sequence ID" value="MET3558323.1"/>
    <property type="molecule type" value="Genomic_DNA"/>
</dbReference>
<accession>A0ABV2FID0</accession>
<dbReference type="Pfam" id="PF08478">
    <property type="entry name" value="POTRA_1"/>
    <property type="match status" value="1"/>
</dbReference>
<feature type="domain" description="POTRA" evidence="10">
    <location>
        <begin position="182"/>
        <end position="253"/>
    </location>
</feature>
<comment type="caution">
    <text evidence="11">The sequence shown here is derived from an EMBL/GenBank/DDBJ whole genome shotgun (WGS) entry which is preliminary data.</text>
</comment>
<evidence type="ECO:0000256" key="7">
    <source>
        <dbReference type="ARBA" id="ARBA00023306"/>
    </source>
</evidence>
<feature type="compositionally biased region" description="Basic and acidic residues" evidence="8">
    <location>
        <begin position="45"/>
        <end position="58"/>
    </location>
</feature>
<dbReference type="Proteomes" id="UP001549122">
    <property type="component" value="Unassembled WGS sequence"/>
</dbReference>
<evidence type="ECO:0000256" key="8">
    <source>
        <dbReference type="SAM" id="MobiDB-lite"/>
    </source>
</evidence>
<name>A0ABV2FID0_9STRE</name>
<keyword evidence="2" id="KW-1003">Cell membrane</keyword>
<evidence type="ECO:0000256" key="5">
    <source>
        <dbReference type="ARBA" id="ARBA00022989"/>
    </source>
</evidence>
<comment type="subcellular location">
    <subcellularLocation>
        <location evidence="1">Membrane</location>
    </subcellularLocation>
</comment>
<feature type="region of interest" description="Disordered" evidence="8">
    <location>
        <begin position="45"/>
        <end position="127"/>
    </location>
</feature>
<dbReference type="PROSITE" id="PS51779">
    <property type="entry name" value="POTRA"/>
    <property type="match status" value="1"/>
</dbReference>
<feature type="transmembrane region" description="Helical" evidence="9">
    <location>
        <begin position="156"/>
        <end position="178"/>
    </location>
</feature>
<evidence type="ECO:0000256" key="2">
    <source>
        <dbReference type="ARBA" id="ARBA00022475"/>
    </source>
</evidence>
<keyword evidence="7" id="KW-0131">Cell cycle</keyword>
<evidence type="ECO:0000313" key="12">
    <source>
        <dbReference type="Proteomes" id="UP001549122"/>
    </source>
</evidence>
<evidence type="ECO:0000313" key="11">
    <source>
        <dbReference type="EMBL" id="MET3558323.1"/>
    </source>
</evidence>
<dbReference type="Gene3D" id="3.40.50.10960">
    <property type="match status" value="1"/>
</dbReference>
<feature type="compositionally biased region" description="Acidic residues" evidence="8">
    <location>
        <begin position="108"/>
        <end position="127"/>
    </location>
</feature>
<dbReference type="PANTHER" id="PTHR37820:SF1">
    <property type="entry name" value="CELL DIVISION PROTEIN FTSQ"/>
    <property type="match status" value="1"/>
</dbReference>
<dbReference type="InterPro" id="IPR050487">
    <property type="entry name" value="FtsQ_DivIB"/>
</dbReference>
<evidence type="ECO:0000256" key="1">
    <source>
        <dbReference type="ARBA" id="ARBA00004370"/>
    </source>
</evidence>
<feature type="compositionally biased region" description="Acidic residues" evidence="8">
    <location>
        <begin position="11"/>
        <end position="20"/>
    </location>
</feature>
<feature type="compositionally biased region" description="Acidic residues" evidence="8">
    <location>
        <begin position="59"/>
        <end position="93"/>
    </location>
</feature>
<protein>
    <submittedName>
        <fullName evidence="11">Cell division protein FtsQ</fullName>
    </submittedName>
</protein>
<organism evidence="11 12">
    <name type="scientific">Streptococcus rupicaprae</name>
    <dbReference type="NCBI Taxonomy" id="759619"/>
    <lineage>
        <taxon>Bacteria</taxon>
        <taxon>Bacillati</taxon>
        <taxon>Bacillota</taxon>
        <taxon>Bacilli</taxon>
        <taxon>Lactobacillales</taxon>
        <taxon>Streptococcaceae</taxon>
        <taxon>Streptococcus</taxon>
    </lineage>
</organism>
<keyword evidence="4 9" id="KW-0812">Transmembrane</keyword>
<evidence type="ECO:0000259" key="10">
    <source>
        <dbReference type="PROSITE" id="PS51779"/>
    </source>
</evidence>
<sequence length="381" mass="42973">MSEKEYPQEGIEQEIQEISDQETIDLDEWQVKNQAYLEKRAREKELAKEAEIEKKETPDETSSEETSEEPSSEAEALLEEEVDSDTSEQEVSDGELTGETLEPSVQGQEDEELAEEAEELSDEDSQDLLLVEEAEPIVGPLKLKKRRPKNPKKRAFIYKTVFFGTFLFLMLIGCLYLVSPLSKLKQFEVSGLTNTTKEQVLLATNLTESDYTAGVLLNKQKIEETVENQLVWVDKARLTYQFPTTFKIDVKEKYIVGYVKDGASYYPVLSSGETIDAAVTEEGLPGNYLLFRVTDLDLIKNFVVDLAESDLLSITQHIQTVDVSPTQATNDLLTLNMVEGHTVLVPLSELGKKLAFYEAVSRDLMIPSYIDMEAGIYTYAK</sequence>
<keyword evidence="6 9" id="KW-0472">Membrane</keyword>
<dbReference type="GO" id="GO:0051301">
    <property type="term" value="P:cell division"/>
    <property type="evidence" value="ECO:0007669"/>
    <property type="project" value="UniProtKB-KW"/>
</dbReference>
<feature type="region of interest" description="Disordered" evidence="8">
    <location>
        <begin position="1"/>
        <end position="20"/>
    </location>
</feature>
<keyword evidence="12" id="KW-1185">Reference proteome</keyword>
<dbReference type="InterPro" id="IPR013685">
    <property type="entry name" value="POTRA_FtsQ_type"/>
</dbReference>
<evidence type="ECO:0000256" key="9">
    <source>
        <dbReference type="SAM" id="Phobius"/>
    </source>
</evidence>
<dbReference type="InterPro" id="IPR034746">
    <property type="entry name" value="POTRA"/>
</dbReference>
<dbReference type="PANTHER" id="PTHR37820">
    <property type="entry name" value="CELL DIVISION PROTEIN DIVIB"/>
    <property type="match status" value="1"/>
</dbReference>
<gene>
    <name evidence="11" type="ORF">ABID29_001445</name>
</gene>
<reference evidence="11 12" key="1">
    <citation type="submission" date="2024-06" db="EMBL/GenBank/DDBJ databases">
        <title>Genomic Encyclopedia of Type Strains, Phase IV (KMG-IV): sequencing the most valuable type-strain genomes for metagenomic binning, comparative biology and taxonomic classification.</title>
        <authorList>
            <person name="Goeker M."/>
        </authorList>
    </citation>
    <scope>NUCLEOTIDE SEQUENCE [LARGE SCALE GENOMIC DNA]</scope>
    <source>
        <strain evidence="11 12">DSM 28303</strain>
    </source>
</reference>
<evidence type="ECO:0000256" key="4">
    <source>
        <dbReference type="ARBA" id="ARBA00022692"/>
    </source>
</evidence>
<evidence type="ECO:0000256" key="3">
    <source>
        <dbReference type="ARBA" id="ARBA00022618"/>
    </source>
</evidence>
<evidence type="ECO:0000256" key="6">
    <source>
        <dbReference type="ARBA" id="ARBA00023136"/>
    </source>
</evidence>